<evidence type="ECO:0000259" key="9">
    <source>
        <dbReference type="PROSITE" id="PS50110"/>
    </source>
</evidence>
<dbReference type="SMART" id="SM00448">
    <property type="entry name" value="REC"/>
    <property type="match status" value="1"/>
</dbReference>
<dbReference type="Pfam" id="PF00512">
    <property type="entry name" value="HisKA"/>
    <property type="match status" value="1"/>
</dbReference>
<gene>
    <name evidence="10" type="ORF">BN1723_009010</name>
    <name evidence="11" type="ORF">HYQ45_000286</name>
</gene>
<feature type="region of interest" description="Disordered" evidence="7">
    <location>
        <begin position="246"/>
        <end position="266"/>
    </location>
</feature>
<feature type="domain" description="Histidine kinase" evidence="8">
    <location>
        <begin position="565"/>
        <end position="819"/>
    </location>
</feature>
<dbReference type="SUPFAM" id="SSF52172">
    <property type="entry name" value="CheY-like"/>
    <property type="match status" value="1"/>
</dbReference>
<reference evidence="10" key="1">
    <citation type="submission" date="2015-05" db="EMBL/GenBank/DDBJ databases">
        <authorList>
            <person name="Wang D.B."/>
            <person name="Wang M."/>
        </authorList>
    </citation>
    <scope>NUCLEOTIDE SEQUENCE [LARGE SCALE GENOMIC DNA]</scope>
    <source>
        <strain evidence="10">VL2</strain>
    </source>
</reference>
<dbReference type="Pfam" id="PF00072">
    <property type="entry name" value="Response_reg"/>
    <property type="match status" value="1"/>
</dbReference>
<dbReference type="SMART" id="SM00388">
    <property type="entry name" value="HisKA"/>
    <property type="match status" value="1"/>
</dbReference>
<dbReference type="EC" id="2.7.13.3" evidence="2"/>
<evidence type="ECO:0000259" key="8">
    <source>
        <dbReference type="PROSITE" id="PS50109"/>
    </source>
</evidence>
<dbReference type="GO" id="GO:0005886">
    <property type="term" value="C:plasma membrane"/>
    <property type="evidence" value="ECO:0007669"/>
    <property type="project" value="TreeGrafter"/>
</dbReference>
<reference evidence="11" key="3">
    <citation type="journal article" date="2021" name="Mol. Plant Pathol.">
        <title>A 20-kb lineage-specific genomic region tames virulence in pathogenic amphidiploid Verticillium longisporum.</title>
        <authorList>
            <person name="Harting R."/>
            <person name="Starke J."/>
            <person name="Kusch H."/>
            <person name="Poggeler S."/>
            <person name="Maurus I."/>
            <person name="Schluter R."/>
            <person name="Landesfeind M."/>
            <person name="Bulla I."/>
            <person name="Nowrousian M."/>
            <person name="de Jonge R."/>
            <person name="Stahlhut G."/>
            <person name="Hoff K.J."/>
            <person name="Asshauer K.P."/>
            <person name="Thurmer A."/>
            <person name="Stanke M."/>
            <person name="Daniel R."/>
            <person name="Morgenstern B."/>
            <person name="Thomma B.P.H.J."/>
            <person name="Kronstad J.W."/>
            <person name="Braus-Stromeyer S.A."/>
            <person name="Braus G.H."/>
        </authorList>
    </citation>
    <scope>NUCLEOTIDE SEQUENCE</scope>
    <source>
        <strain evidence="11">Vl32</strain>
    </source>
</reference>
<dbReference type="Proteomes" id="UP000045706">
    <property type="component" value="Unassembled WGS sequence"/>
</dbReference>
<dbReference type="EMBL" id="JAEMWZ010000005">
    <property type="protein sequence ID" value="KAG7143494.1"/>
    <property type="molecule type" value="Genomic_DNA"/>
</dbReference>
<evidence type="ECO:0000256" key="2">
    <source>
        <dbReference type="ARBA" id="ARBA00012438"/>
    </source>
</evidence>
<dbReference type="OrthoDB" id="303614at2759"/>
<dbReference type="InterPro" id="IPR004358">
    <property type="entry name" value="Sig_transdc_His_kin-like_C"/>
</dbReference>
<evidence type="ECO:0000313" key="10">
    <source>
        <dbReference type="EMBL" id="CRK08716.1"/>
    </source>
</evidence>
<feature type="compositionally biased region" description="Polar residues" evidence="7">
    <location>
        <begin position="319"/>
        <end position="338"/>
    </location>
</feature>
<dbReference type="SUPFAM" id="SSF55781">
    <property type="entry name" value="GAF domain-like"/>
    <property type="match status" value="1"/>
</dbReference>
<protein>
    <recommendedName>
        <fullName evidence="2">histidine kinase</fullName>
        <ecNumber evidence="2">2.7.13.3</ecNumber>
    </recommendedName>
</protein>
<dbReference type="Gene3D" id="3.30.565.10">
    <property type="entry name" value="Histidine kinase-like ATPase, C-terminal domain"/>
    <property type="match status" value="1"/>
</dbReference>
<dbReference type="Gene3D" id="1.10.287.130">
    <property type="match status" value="1"/>
</dbReference>
<dbReference type="GO" id="GO:0009927">
    <property type="term" value="F:histidine phosphotransfer kinase activity"/>
    <property type="evidence" value="ECO:0007669"/>
    <property type="project" value="TreeGrafter"/>
</dbReference>
<dbReference type="PANTHER" id="PTHR43047">
    <property type="entry name" value="TWO-COMPONENT HISTIDINE PROTEIN KINASE"/>
    <property type="match status" value="1"/>
</dbReference>
<keyword evidence="5 11" id="KW-0418">Kinase</keyword>
<dbReference type="Gene3D" id="3.40.50.2300">
    <property type="match status" value="1"/>
</dbReference>
<dbReference type="InterPro" id="IPR036890">
    <property type="entry name" value="HATPase_C_sf"/>
</dbReference>
<dbReference type="CDD" id="cd17546">
    <property type="entry name" value="REC_hyHK_CKI1_RcsC-like"/>
    <property type="match status" value="1"/>
</dbReference>
<name>A0A0G4KL32_VERLO</name>
<dbReference type="GO" id="GO:0000155">
    <property type="term" value="F:phosphorelay sensor kinase activity"/>
    <property type="evidence" value="ECO:0007669"/>
    <property type="project" value="InterPro"/>
</dbReference>
<dbReference type="Proteomes" id="UP000689129">
    <property type="component" value="Unassembled WGS sequence"/>
</dbReference>
<keyword evidence="4" id="KW-0808">Transferase</keyword>
<dbReference type="InterPro" id="IPR003594">
    <property type="entry name" value="HATPase_dom"/>
</dbReference>
<dbReference type="CDD" id="cd00082">
    <property type="entry name" value="HisKA"/>
    <property type="match status" value="1"/>
</dbReference>
<dbReference type="InterPro" id="IPR003661">
    <property type="entry name" value="HisK_dim/P_dom"/>
</dbReference>
<dbReference type="PRINTS" id="PR00344">
    <property type="entry name" value="BCTRLSENSOR"/>
</dbReference>
<dbReference type="Pfam" id="PF02518">
    <property type="entry name" value="HATPase_c"/>
    <property type="match status" value="1"/>
</dbReference>
<evidence type="ECO:0000256" key="6">
    <source>
        <dbReference type="PROSITE-ProRule" id="PRU00169"/>
    </source>
</evidence>
<dbReference type="InterPro" id="IPR036097">
    <property type="entry name" value="HisK_dim/P_sf"/>
</dbReference>
<dbReference type="PROSITE" id="PS50110">
    <property type="entry name" value="RESPONSE_REGULATORY"/>
    <property type="match status" value="1"/>
</dbReference>
<dbReference type="Gene3D" id="3.30.450.40">
    <property type="match status" value="1"/>
</dbReference>
<feature type="compositionally biased region" description="Basic and acidic residues" evidence="7">
    <location>
        <begin position="665"/>
        <end position="681"/>
    </location>
</feature>
<keyword evidence="3 6" id="KW-0597">Phosphoprotein</keyword>
<evidence type="ECO:0000313" key="11">
    <source>
        <dbReference type="EMBL" id="KAG7143494.1"/>
    </source>
</evidence>
<dbReference type="InterPro" id="IPR029016">
    <property type="entry name" value="GAF-like_dom_sf"/>
</dbReference>
<dbReference type="InterPro" id="IPR005467">
    <property type="entry name" value="His_kinase_dom"/>
</dbReference>
<reference evidence="12" key="2">
    <citation type="submission" date="2015-05" db="EMBL/GenBank/DDBJ databases">
        <authorList>
            <person name="Fogelqvist Johan"/>
        </authorList>
    </citation>
    <scope>NUCLEOTIDE SEQUENCE [LARGE SCALE GENOMIC DNA]</scope>
</reference>
<dbReference type="SUPFAM" id="SSF47384">
    <property type="entry name" value="Homodimeric domain of signal transducing histidine kinase"/>
    <property type="match status" value="1"/>
</dbReference>
<feature type="modified residue" description="4-aspartylphosphate" evidence="6">
    <location>
        <position position="1114"/>
    </location>
</feature>
<comment type="catalytic activity">
    <reaction evidence="1">
        <text>ATP + protein L-histidine = ADP + protein N-phospho-L-histidine.</text>
        <dbReference type="EC" id="2.7.13.3"/>
    </reaction>
</comment>
<organism evidence="10 12">
    <name type="scientific">Verticillium longisporum</name>
    <name type="common">Verticillium dahliae var. longisporum</name>
    <dbReference type="NCBI Taxonomy" id="100787"/>
    <lineage>
        <taxon>Eukaryota</taxon>
        <taxon>Fungi</taxon>
        <taxon>Dikarya</taxon>
        <taxon>Ascomycota</taxon>
        <taxon>Pezizomycotina</taxon>
        <taxon>Sordariomycetes</taxon>
        <taxon>Hypocreomycetidae</taxon>
        <taxon>Glomerellales</taxon>
        <taxon>Plectosphaerellaceae</taxon>
        <taxon>Verticillium</taxon>
    </lineage>
</organism>
<evidence type="ECO:0000256" key="1">
    <source>
        <dbReference type="ARBA" id="ARBA00000085"/>
    </source>
</evidence>
<dbReference type="SMART" id="SM00387">
    <property type="entry name" value="HATPase_c"/>
    <property type="match status" value="1"/>
</dbReference>
<proteinExistence type="predicted"/>
<dbReference type="EMBL" id="CVQI01001336">
    <property type="protein sequence ID" value="CRK08716.1"/>
    <property type="molecule type" value="Genomic_DNA"/>
</dbReference>
<feature type="region of interest" description="Disordered" evidence="7">
    <location>
        <begin position="302"/>
        <end position="340"/>
    </location>
</feature>
<accession>A0A0G4KL32</accession>
<dbReference type="InterPro" id="IPR001789">
    <property type="entry name" value="Sig_transdc_resp-reg_receiver"/>
</dbReference>
<dbReference type="PANTHER" id="PTHR43047:SF72">
    <property type="entry name" value="OSMOSENSING HISTIDINE PROTEIN KINASE SLN1"/>
    <property type="match status" value="1"/>
</dbReference>
<dbReference type="AlphaFoldDB" id="A0A0G4KL32"/>
<sequence>MTMALDDDASLPVENSERARQREIAAYLSAASYPAGVPTGPPETPVINADPTLNALVQSGTSRLDCDRSFLSLIDRENHFLAAEMTRSHSIIKNQSAENDHVFLGVSKLETRWGVCPTAMFAFMDETGEWAQTGPNIIANRTRFIVNDFRVDPHFVERPYVCGYPYMVSYLEVPLVSPLGYLLGSYCVVDNKPRHFNDEPTMAIMNEIASAIMSYLELKKTEQMRHRAEQLIGSLSAFVGCKPDLTPHPPKLSPQSKHPSFDSVETDKTDTFSATMLSSASPASSFATPDASFLSSAPSLGIPLTAPPDGPGETLLDQKVNNANDKNSSGQDLPSSASDVLGSRDVGFSGSANLRSTFFRAASMMRQAMNMDGFMFLDAAPSVYVDTSDPLDRDRNSIDHGPHSEAEGPYCAVVAQATVDQREDNTLQSPPPGLPEATLQRLIRRHPRGHVFSADEFGPIDEHYGPGKPCPSGRRASADSIGLTDDVSRLFSALPAAKYTIFLPLWHFQRECWYTAALGWVADPTRAIEVADISLVSAFGNSVMAEVSRWEALAASRAKSNFVSSISHELRSPLHGVLASSELLREGISDPSLKPALDMLDSCGNTLLDTFNHLLNHAIAINAGKNPHTPATELRIADLGETVEDVVEAVHVSHGYENAFRPSAHSKDEHSADSPKTEEGSQARPLLVSLNIQEKTAWKMRTDVGAWKRIIMNVFGNAMKYTPAGRIEVSLRKTRKPDSHGRLRDYITFSVEDTGLGISSDYLKYQLFTPFSQENTHAAGMGLGLSIVQQLARGLGGTVNVKSSIGVGTLVEVLVPLQEEDESTPVSSLATHDVQALHGNNKYHQLAGRTICLITPESFASVLNSTFAITAETQNRSAAIERALRSNASGNLGMNVILATADHPVPEADVYFLDDDTTGAPSSLSAFLSATNSKATPLALLCPGVGSTSCPKTHAGKKQSCAHLHLPLGPRKLASVIQAALTVAPKSLISERISAPPLPEVIPSTSVPHAAPLSVEETQRLPKDIAILQAADQHGTPPANGTTFNTASPVTSGTKQKSLHLLLVDDNPINIKLLTTVVRKMNHTFATASNGLEAVELYEKSLGEGRPFDLVFMDISMPVMNGFEATREIRRLEGRAGAARCKIVVLTGLSSASDRKEAVASGSDMFLTKPVKLGKVRELLDQELEGAHLAPETLGPVLTGLTL</sequence>
<feature type="domain" description="Response regulatory" evidence="9">
    <location>
        <begin position="1060"/>
        <end position="1184"/>
    </location>
</feature>
<evidence type="ECO:0000313" key="12">
    <source>
        <dbReference type="Proteomes" id="UP000045706"/>
    </source>
</evidence>
<feature type="region of interest" description="Disordered" evidence="7">
    <location>
        <begin position="658"/>
        <end position="682"/>
    </location>
</feature>
<evidence type="ECO:0000256" key="5">
    <source>
        <dbReference type="ARBA" id="ARBA00022777"/>
    </source>
</evidence>
<dbReference type="PROSITE" id="PS50109">
    <property type="entry name" value="HIS_KIN"/>
    <property type="match status" value="1"/>
</dbReference>
<evidence type="ECO:0000256" key="7">
    <source>
        <dbReference type="SAM" id="MobiDB-lite"/>
    </source>
</evidence>
<dbReference type="InterPro" id="IPR011006">
    <property type="entry name" value="CheY-like_superfamily"/>
</dbReference>
<dbReference type="SUPFAM" id="SSF55874">
    <property type="entry name" value="ATPase domain of HSP90 chaperone/DNA topoisomerase II/histidine kinase"/>
    <property type="match status" value="1"/>
</dbReference>
<evidence type="ECO:0000256" key="4">
    <source>
        <dbReference type="ARBA" id="ARBA00022679"/>
    </source>
</evidence>
<evidence type="ECO:0000256" key="3">
    <source>
        <dbReference type="ARBA" id="ARBA00022553"/>
    </source>
</evidence>